<dbReference type="InterPro" id="IPR003737">
    <property type="entry name" value="GlcNAc_PI_deacetylase-related"/>
</dbReference>
<evidence type="ECO:0000313" key="1">
    <source>
        <dbReference type="EMBL" id="MDT0554150.1"/>
    </source>
</evidence>
<protein>
    <submittedName>
        <fullName evidence="1">PIG-L family deacetylase</fullName>
        <ecNumber evidence="1">3.5.1.-</ecNumber>
    </submittedName>
</protein>
<sequence>MKKKVIVISAHPDDEMLGCGGTLLKHVANGDQVDWLITTSIFTSQGFSKERVLFREEEVKQVKNKLGFNKVYKLGYPTMCLTDDSLLKMIPEISKIFNESKPEIIYVLNRSDAHSDHNITFRAVMACTKSFRYPFIKRVLMYECISETEFGPTLPENVFIPTYYVDISLYRDRKNEIMSIYESEIGDHPFPRSYRNMDALSTFRGATIGVEYAEAFQVLRWIDK</sequence>
<keyword evidence="1" id="KW-0378">Hydrolase</keyword>
<dbReference type="Gene3D" id="3.40.50.10320">
    <property type="entry name" value="LmbE-like"/>
    <property type="match status" value="1"/>
</dbReference>
<dbReference type="Pfam" id="PF02585">
    <property type="entry name" value="PIG-L"/>
    <property type="match status" value="1"/>
</dbReference>
<dbReference type="SUPFAM" id="SSF102588">
    <property type="entry name" value="LmbE-like"/>
    <property type="match status" value="1"/>
</dbReference>
<gene>
    <name evidence="1" type="ORF">RM519_12895</name>
</gene>
<dbReference type="EMBL" id="JAVRHV010000008">
    <property type="protein sequence ID" value="MDT0554150.1"/>
    <property type="molecule type" value="Genomic_DNA"/>
</dbReference>
<reference evidence="1 2" key="1">
    <citation type="submission" date="2023-09" db="EMBL/GenBank/DDBJ databases">
        <authorList>
            <person name="Rey-Velasco X."/>
        </authorList>
    </citation>
    <scope>NUCLEOTIDE SEQUENCE [LARGE SCALE GENOMIC DNA]</scope>
    <source>
        <strain evidence="1 2">P050</strain>
    </source>
</reference>
<dbReference type="GO" id="GO:0016787">
    <property type="term" value="F:hydrolase activity"/>
    <property type="evidence" value="ECO:0007669"/>
    <property type="project" value="UniProtKB-KW"/>
</dbReference>
<comment type="caution">
    <text evidence="1">The sequence shown here is derived from an EMBL/GenBank/DDBJ whole genome shotgun (WGS) entry which is preliminary data.</text>
</comment>
<dbReference type="RefSeq" id="WP_311594235.1">
    <property type="nucleotide sequence ID" value="NZ_JAVRHV010000008.1"/>
</dbReference>
<organism evidence="1 2">
    <name type="scientific">Urechidicola vernalis</name>
    <dbReference type="NCBI Taxonomy" id="3075600"/>
    <lineage>
        <taxon>Bacteria</taxon>
        <taxon>Pseudomonadati</taxon>
        <taxon>Bacteroidota</taxon>
        <taxon>Flavobacteriia</taxon>
        <taxon>Flavobacteriales</taxon>
        <taxon>Flavobacteriaceae</taxon>
        <taxon>Urechidicola</taxon>
    </lineage>
</organism>
<dbReference type="InterPro" id="IPR024078">
    <property type="entry name" value="LmbE-like_dom_sf"/>
</dbReference>
<dbReference type="EC" id="3.5.1.-" evidence="1"/>
<proteinExistence type="predicted"/>
<accession>A0ABU2Y7H1</accession>
<dbReference type="Proteomes" id="UP001252186">
    <property type="component" value="Unassembled WGS sequence"/>
</dbReference>
<name>A0ABU2Y7H1_9FLAO</name>
<evidence type="ECO:0000313" key="2">
    <source>
        <dbReference type="Proteomes" id="UP001252186"/>
    </source>
</evidence>
<keyword evidence="2" id="KW-1185">Reference proteome</keyword>